<evidence type="ECO:0000313" key="2">
    <source>
        <dbReference type="EMBL" id="KAG7446866.1"/>
    </source>
</evidence>
<name>A0A9P7VSW1_9AGAR</name>
<accession>A0A9P7VSW1</accession>
<sequence length="198" mass="21817">MAGVHSLAVKRCSRPSNSTGDIKSGRRLENHLRTVMFSQVAAFAALVVEMVLKPGEYRFTNLKSSSALRSYGMGGQLLVPYMRRNEGRETLWNLTFARHDNTKVAYIRNVGNDGYAQAIGLADSPGELVTTVQKNKNEATALSIIPVGPADFGAFVFQLYGTHICWDAQNTSHQSEDAYIGFSYVEDVKALQYNDSSI</sequence>
<evidence type="ECO:0000313" key="3">
    <source>
        <dbReference type="Proteomes" id="UP000812287"/>
    </source>
</evidence>
<dbReference type="InterPro" id="IPR035992">
    <property type="entry name" value="Ricin_B-like_lectins"/>
</dbReference>
<dbReference type="RefSeq" id="XP_043040366.1">
    <property type="nucleotide sequence ID" value="XM_043177120.1"/>
</dbReference>
<dbReference type="Proteomes" id="UP000812287">
    <property type="component" value="Unassembled WGS sequence"/>
</dbReference>
<dbReference type="AlphaFoldDB" id="A0A9P7VSW1"/>
<organism evidence="2 3">
    <name type="scientific">Guyanagaster necrorhizus</name>
    <dbReference type="NCBI Taxonomy" id="856835"/>
    <lineage>
        <taxon>Eukaryota</taxon>
        <taxon>Fungi</taxon>
        <taxon>Dikarya</taxon>
        <taxon>Basidiomycota</taxon>
        <taxon>Agaricomycotina</taxon>
        <taxon>Agaricomycetes</taxon>
        <taxon>Agaricomycetidae</taxon>
        <taxon>Agaricales</taxon>
        <taxon>Marasmiineae</taxon>
        <taxon>Physalacriaceae</taxon>
        <taxon>Guyanagaster</taxon>
    </lineage>
</organism>
<gene>
    <name evidence="2" type="ORF">BT62DRAFT_1005259</name>
</gene>
<dbReference type="EMBL" id="MU250533">
    <property type="protein sequence ID" value="KAG7446866.1"/>
    <property type="molecule type" value="Genomic_DNA"/>
</dbReference>
<dbReference type="GeneID" id="66099407"/>
<comment type="caution">
    <text evidence="2">The sequence shown here is derived from an EMBL/GenBank/DDBJ whole genome shotgun (WGS) entry which is preliminary data.</text>
</comment>
<reference evidence="2" key="1">
    <citation type="submission" date="2020-11" db="EMBL/GenBank/DDBJ databases">
        <title>Adaptations for nitrogen fixation in a non-lichenized fungal sporocarp promotes dispersal by wood-feeding termites.</title>
        <authorList>
            <consortium name="DOE Joint Genome Institute"/>
            <person name="Koch R.A."/>
            <person name="Yoon G."/>
            <person name="Arayal U."/>
            <person name="Lail K."/>
            <person name="Amirebrahimi M."/>
            <person name="Labutti K."/>
            <person name="Lipzen A."/>
            <person name="Riley R."/>
            <person name="Barry K."/>
            <person name="Henrissat B."/>
            <person name="Grigoriev I.V."/>
            <person name="Herr J.R."/>
            <person name="Aime M.C."/>
        </authorList>
    </citation>
    <scope>NUCLEOTIDE SEQUENCE</scope>
    <source>
        <strain evidence="2">MCA 3950</strain>
    </source>
</reference>
<proteinExistence type="predicted"/>
<protein>
    <submittedName>
        <fullName evidence="2">Uncharacterized protein</fullName>
    </submittedName>
</protein>
<evidence type="ECO:0000256" key="1">
    <source>
        <dbReference type="SAM" id="MobiDB-lite"/>
    </source>
</evidence>
<dbReference type="SUPFAM" id="SSF50370">
    <property type="entry name" value="Ricin B-like lectins"/>
    <property type="match status" value="1"/>
</dbReference>
<keyword evidence="3" id="KW-1185">Reference proteome</keyword>
<feature type="region of interest" description="Disordered" evidence="1">
    <location>
        <begin position="1"/>
        <end position="25"/>
    </location>
</feature>